<reference evidence="3 4" key="1">
    <citation type="submission" date="2020-04" db="EMBL/GenBank/DDBJ databases">
        <authorList>
            <person name="De Canck E."/>
        </authorList>
    </citation>
    <scope>NUCLEOTIDE SEQUENCE [LARGE SCALE GENOMIC DNA]</scope>
    <source>
        <strain evidence="3 4">LMG 27177</strain>
    </source>
</reference>
<keyword evidence="4" id="KW-1185">Reference proteome</keyword>
<protein>
    <recommendedName>
        <fullName evidence="2">eCIS core domain-containing protein</fullName>
    </recommendedName>
</protein>
<feature type="region of interest" description="Disordered" evidence="1">
    <location>
        <begin position="61"/>
        <end position="91"/>
    </location>
</feature>
<dbReference type="EMBL" id="CADIKI010000016">
    <property type="protein sequence ID" value="CAB3801260.1"/>
    <property type="molecule type" value="Genomic_DNA"/>
</dbReference>
<evidence type="ECO:0000256" key="1">
    <source>
        <dbReference type="SAM" id="MobiDB-lite"/>
    </source>
</evidence>
<name>A0A6J5GI02_9BURK</name>
<feature type="region of interest" description="Disordered" evidence="1">
    <location>
        <begin position="289"/>
        <end position="313"/>
    </location>
</feature>
<feature type="compositionally biased region" description="Basic and acidic residues" evidence="1">
    <location>
        <begin position="587"/>
        <end position="599"/>
    </location>
</feature>
<evidence type="ECO:0000313" key="3">
    <source>
        <dbReference type="EMBL" id="CAB3801260.1"/>
    </source>
</evidence>
<organism evidence="3 4">
    <name type="scientific">Paraburkholderia fynbosensis</name>
    <dbReference type="NCBI Taxonomy" id="1200993"/>
    <lineage>
        <taxon>Bacteria</taxon>
        <taxon>Pseudomonadati</taxon>
        <taxon>Pseudomonadota</taxon>
        <taxon>Betaproteobacteria</taxon>
        <taxon>Burkholderiales</taxon>
        <taxon>Burkholderiaceae</taxon>
        <taxon>Paraburkholderia</taxon>
    </lineage>
</organism>
<evidence type="ECO:0000313" key="4">
    <source>
        <dbReference type="Proteomes" id="UP000494252"/>
    </source>
</evidence>
<proteinExistence type="predicted"/>
<sequence length="752" mass="79282">MFASKIARPQTKSTQNPTAGTATSRPALAKHRLGYRPVEQAGSLQRVIDIRTPLWLFQRGTGSEASTPISDHEQERDGPNAPPVSASSGTSGSFAKIVLSTLGPTRRAQLSSGDGHQAAMQPKLLIGSVDDPLEREADRVADEVIRMPDWHEQVTSSPVQTMRKCAACEEDDKKKLQMRPSTAPASGAVDALASVQDVLASSGQPLDATARAYLEPRFGHDFSRVRVHTNDRAAKSAQSIGASAYTTGSDIVFAAGQYDPGSRAGRHLLAHELTHTIQQRASFPKVLRQADDRPDPDDAGAAPTASLEDRATRPASKAVIHALNSSNPEASGGIEIGNFPEAYRILNSLAMFDILATLDELKKLGELQVLRDHTNDAIGVDLPRIEVGIAAVADRTTITQKGWSPTQGEAFAALPPEQQKDVTDFLGATPNTQATAPLITAEDAVIIGVVVGALAVGVIAVIVVPELVALAAPAIARVGAPVIIRVAAGLAAASGISTAGEGAVLTGEITAIEAAPAAVETASGGARGVQVLRVVMQEVPATVTAPASQASQAVISISSSASSIPQAAIITAGAAAGTLSSDSSSAPRDKDKKEKKSVCDTETPTGELTSWIGWGTDPDYATIGMWRQQLLPLTTDFSGCEVFETDPGGGTDSCWYNYSAIFPYNKVSGGPPWIVEPGNYWKTDYVGWHDYAVDFYRKDGRAPCGSSFLQSMHIRRPSGGDQEYARNQLAGEFDANQVSSSRAGQTEIRNWP</sequence>
<evidence type="ECO:0000259" key="2">
    <source>
        <dbReference type="Pfam" id="PF13699"/>
    </source>
</evidence>
<feature type="region of interest" description="Disordered" evidence="1">
    <location>
        <begin position="1"/>
        <end position="31"/>
    </location>
</feature>
<feature type="domain" description="eCIS core" evidence="2">
    <location>
        <begin position="205"/>
        <end position="281"/>
    </location>
</feature>
<accession>A0A6J5GI02</accession>
<dbReference type="InterPro" id="IPR025295">
    <property type="entry name" value="eCIS_core_dom"/>
</dbReference>
<dbReference type="Pfam" id="PF13699">
    <property type="entry name" value="eCIS_core"/>
    <property type="match status" value="1"/>
</dbReference>
<feature type="compositionally biased region" description="Polar residues" evidence="1">
    <location>
        <begin position="10"/>
        <end position="24"/>
    </location>
</feature>
<feature type="region of interest" description="Disordered" evidence="1">
    <location>
        <begin position="578"/>
        <end position="602"/>
    </location>
</feature>
<gene>
    <name evidence="3" type="ORF">LMG27177_05010</name>
</gene>
<dbReference type="Proteomes" id="UP000494252">
    <property type="component" value="Unassembled WGS sequence"/>
</dbReference>
<dbReference type="AlphaFoldDB" id="A0A6J5GI02"/>